<dbReference type="Proteomes" id="UP000280008">
    <property type="component" value="Unassembled WGS sequence"/>
</dbReference>
<dbReference type="SUPFAM" id="SSF56281">
    <property type="entry name" value="Metallo-hydrolase/oxidoreductase"/>
    <property type="match status" value="1"/>
</dbReference>
<dbReference type="PANTHER" id="PTHR42978">
    <property type="entry name" value="QUORUM-QUENCHING LACTONASE YTNP-RELATED-RELATED"/>
    <property type="match status" value="1"/>
</dbReference>
<evidence type="ECO:0000313" key="8">
    <source>
        <dbReference type="Proteomes" id="UP000280008"/>
    </source>
</evidence>
<evidence type="ECO:0000313" key="7">
    <source>
        <dbReference type="EMBL" id="RKR75276.1"/>
    </source>
</evidence>
<evidence type="ECO:0000256" key="5">
    <source>
        <dbReference type="ARBA" id="ARBA00022833"/>
    </source>
</evidence>
<keyword evidence="3" id="KW-0479">Metal-binding</keyword>
<comment type="caution">
    <text evidence="7">The sequence shown here is derived from an EMBL/GenBank/DDBJ whole genome shotgun (WGS) entry which is preliminary data.</text>
</comment>
<dbReference type="GO" id="GO:0046872">
    <property type="term" value="F:metal ion binding"/>
    <property type="evidence" value="ECO:0007669"/>
    <property type="project" value="UniProtKB-KW"/>
</dbReference>
<evidence type="ECO:0000256" key="4">
    <source>
        <dbReference type="ARBA" id="ARBA00022801"/>
    </source>
</evidence>
<comment type="cofactor">
    <cofactor evidence="1">
        <name>Zn(2+)</name>
        <dbReference type="ChEBI" id="CHEBI:29105"/>
    </cofactor>
</comment>
<dbReference type="InterPro" id="IPR036866">
    <property type="entry name" value="RibonucZ/Hydroxyglut_hydro"/>
</dbReference>
<organism evidence="7 8">
    <name type="scientific">Frondihabitans australicus</name>
    <dbReference type="NCBI Taxonomy" id="386892"/>
    <lineage>
        <taxon>Bacteria</taxon>
        <taxon>Bacillati</taxon>
        <taxon>Actinomycetota</taxon>
        <taxon>Actinomycetes</taxon>
        <taxon>Micrococcales</taxon>
        <taxon>Microbacteriaceae</taxon>
        <taxon>Frondihabitans</taxon>
    </lineage>
</organism>
<feature type="domain" description="Metallo-beta-lactamase" evidence="6">
    <location>
        <begin position="31"/>
        <end position="245"/>
    </location>
</feature>
<dbReference type="RefSeq" id="WP_121370091.1">
    <property type="nucleotide sequence ID" value="NZ_RBKS01000001.1"/>
</dbReference>
<name>A0A495IJH1_9MICO</name>
<dbReference type="OrthoDB" id="3196337at2"/>
<evidence type="ECO:0000256" key="1">
    <source>
        <dbReference type="ARBA" id="ARBA00001947"/>
    </source>
</evidence>
<keyword evidence="8" id="KW-1185">Reference proteome</keyword>
<dbReference type="AlphaFoldDB" id="A0A495IJH1"/>
<dbReference type="Gene3D" id="3.60.15.10">
    <property type="entry name" value="Ribonuclease Z/Hydroxyacylglutathione hydrolase-like"/>
    <property type="match status" value="1"/>
</dbReference>
<evidence type="ECO:0000259" key="6">
    <source>
        <dbReference type="SMART" id="SM00849"/>
    </source>
</evidence>
<reference evidence="7 8" key="1">
    <citation type="submission" date="2018-10" db="EMBL/GenBank/DDBJ databases">
        <title>Sequencing the genomes of 1000 actinobacteria strains.</title>
        <authorList>
            <person name="Klenk H.-P."/>
        </authorList>
    </citation>
    <scope>NUCLEOTIDE SEQUENCE [LARGE SCALE GENOMIC DNA]</scope>
    <source>
        <strain evidence="7 8">DSM 17894</strain>
    </source>
</reference>
<protein>
    <submittedName>
        <fullName evidence="7">Metallo-beta-lactamase superfamily protein</fullName>
    </submittedName>
</protein>
<dbReference type="PANTHER" id="PTHR42978:SF2">
    <property type="entry name" value="102 KBASES UNSTABLE REGION: FROM 1 TO 119443"/>
    <property type="match status" value="1"/>
</dbReference>
<comment type="similarity">
    <text evidence="2">Belongs to the metallo-beta-lactamase superfamily.</text>
</comment>
<sequence length="259" mass="28143">MGSLEYFACGQTSHGMHRLLRGAEREQRVFPSGVFLYRDRDRRVLFDTGYAPEPWGAGSAAWLYRRLLPPLIPPGATIGERLPPESVTHVVLSHLHPDHVGGLTAFPDAEVVLSEGIARTLAAPRLSQGVFRRLLPPDLLDRARVVADSEFVDDPVTGLRTADLFDDDSYQLVDLPGHARGHVGALVDGRVLLAGDAAWGRSLLGEEHRLKPVPRAVADDAAAQAATALALLAAERRGVRLLFSHDRHREGVDLMQGGA</sequence>
<dbReference type="InterPro" id="IPR001279">
    <property type="entry name" value="Metallo-B-lactamas"/>
</dbReference>
<dbReference type="EMBL" id="RBKS01000001">
    <property type="protein sequence ID" value="RKR75276.1"/>
    <property type="molecule type" value="Genomic_DNA"/>
</dbReference>
<gene>
    <name evidence="7" type="ORF">C8E83_2415</name>
</gene>
<proteinExistence type="inferred from homology"/>
<evidence type="ECO:0000256" key="2">
    <source>
        <dbReference type="ARBA" id="ARBA00007749"/>
    </source>
</evidence>
<evidence type="ECO:0000256" key="3">
    <source>
        <dbReference type="ARBA" id="ARBA00022723"/>
    </source>
</evidence>
<dbReference type="InterPro" id="IPR051013">
    <property type="entry name" value="MBL_superfamily_lactonases"/>
</dbReference>
<dbReference type="GO" id="GO:0016787">
    <property type="term" value="F:hydrolase activity"/>
    <property type="evidence" value="ECO:0007669"/>
    <property type="project" value="UniProtKB-KW"/>
</dbReference>
<dbReference type="Pfam" id="PF00753">
    <property type="entry name" value="Lactamase_B"/>
    <property type="match status" value="1"/>
</dbReference>
<accession>A0A495IJH1</accession>
<keyword evidence="4" id="KW-0378">Hydrolase</keyword>
<dbReference type="CDD" id="cd07730">
    <property type="entry name" value="metallo-hydrolase-like_MBL-fold"/>
    <property type="match status" value="1"/>
</dbReference>
<dbReference type="SMART" id="SM00849">
    <property type="entry name" value="Lactamase_B"/>
    <property type="match status" value="1"/>
</dbReference>
<keyword evidence="5" id="KW-0862">Zinc</keyword>